<sequence>MKLNHTFLALMAAGLCSLPPAAFAQTAKDFEDMRNELKALRAELNALKAQQAQAPAAAPAASASAWNDRIEAVELKQKDAVVLGDIPGSFRLPGSETSIRVYGYAEANMVKDFKGTAPGDHFTNLMEQPLGDARGGKTSLTAQTSRFGFETSTPTAVGTFNTKIEADFYAYCGSECNRNRLRLRHAYGEYAGWLIGQTWSTFMDTDNLPETVDFNGPPGATFRRPAQVRYTYNNPNLAKFQFALEEPTDGAKGLNFVARVDKAFDWGNVNARLLSHEQRIEGFSKRGLGFGLGAGYKITGTATLMAQYTRLDGDGDGAYLIGANYPVLDGSTVRLDRSHGLVIGLSNVFSEKMRATVSLGAVRSRQRLGDDYVNAYGGEGNHKLYQWHAGMYYLPIKNVELGSELIGGRRTTFDGQKGDMLRLNLQARYLFN</sequence>
<dbReference type="Pfam" id="PF19577">
    <property type="entry name" value="DcaP"/>
    <property type="match status" value="1"/>
</dbReference>
<organism evidence="3 4">
    <name type="scientific">Acidovorax soli</name>
    <dbReference type="NCBI Taxonomy" id="592050"/>
    <lineage>
        <taxon>Bacteria</taxon>
        <taxon>Pseudomonadati</taxon>
        <taxon>Pseudomonadota</taxon>
        <taxon>Betaproteobacteria</taxon>
        <taxon>Burkholderiales</taxon>
        <taxon>Comamonadaceae</taxon>
        <taxon>Acidovorax</taxon>
    </lineage>
</organism>
<evidence type="ECO:0000256" key="1">
    <source>
        <dbReference type="SAM" id="Coils"/>
    </source>
</evidence>
<keyword evidence="1" id="KW-0175">Coiled coil</keyword>
<feature type="chain" id="PRO_5031512689" description="Porin subfamily protein" evidence="2">
    <location>
        <begin position="25"/>
        <end position="432"/>
    </location>
</feature>
<reference evidence="3 4" key="1">
    <citation type="submission" date="2020-08" db="EMBL/GenBank/DDBJ databases">
        <title>Functional genomics of gut bacteria from endangered species of beetles.</title>
        <authorList>
            <person name="Carlos-Shanley C."/>
        </authorList>
    </citation>
    <scope>NUCLEOTIDE SEQUENCE [LARGE SCALE GENOMIC DNA]</scope>
    <source>
        <strain evidence="3 4">S00198</strain>
    </source>
</reference>
<feature type="coiled-coil region" evidence="1">
    <location>
        <begin position="23"/>
        <end position="50"/>
    </location>
</feature>
<dbReference type="AlphaFoldDB" id="A0A7X0P8V1"/>
<dbReference type="InterPro" id="IPR045748">
    <property type="entry name" value="DcaP"/>
</dbReference>
<dbReference type="Proteomes" id="UP000575083">
    <property type="component" value="Unassembled WGS sequence"/>
</dbReference>
<evidence type="ECO:0008006" key="5">
    <source>
        <dbReference type="Google" id="ProtNLM"/>
    </source>
</evidence>
<dbReference type="SUPFAM" id="SSF56935">
    <property type="entry name" value="Porins"/>
    <property type="match status" value="1"/>
</dbReference>
<dbReference type="RefSeq" id="WP_184854845.1">
    <property type="nucleotide sequence ID" value="NZ_JACHLK010000001.1"/>
</dbReference>
<evidence type="ECO:0000313" key="3">
    <source>
        <dbReference type="EMBL" id="MBB6557381.1"/>
    </source>
</evidence>
<keyword evidence="4" id="KW-1185">Reference proteome</keyword>
<evidence type="ECO:0000256" key="2">
    <source>
        <dbReference type="SAM" id="SignalP"/>
    </source>
</evidence>
<proteinExistence type="predicted"/>
<comment type="caution">
    <text evidence="3">The sequence shown here is derived from an EMBL/GenBank/DDBJ whole genome shotgun (WGS) entry which is preliminary data.</text>
</comment>
<feature type="signal peptide" evidence="2">
    <location>
        <begin position="1"/>
        <end position="24"/>
    </location>
</feature>
<gene>
    <name evidence="3" type="ORF">HNP48_000045</name>
</gene>
<protein>
    <recommendedName>
        <fullName evidence="5">Porin subfamily protein</fullName>
    </recommendedName>
</protein>
<accession>A0A7X0P8V1</accession>
<keyword evidence="2" id="KW-0732">Signal</keyword>
<name>A0A7X0P8V1_9BURK</name>
<dbReference type="EMBL" id="JACHLK010000001">
    <property type="protein sequence ID" value="MBB6557381.1"/>
    <property type="molecule type" value="Genomic_DNA"/>
</dbReference>
<evidence type="ECO:0000313" key="4">
    <source>
        <dbReference type="Proteomes" id="UP000575083"/>
    </source>
</evidence>